<dbReference type="EMBL" id="CAKLBC010001268">
    <property type="protein sequence ID" value="CAH0490524.1"/>
    <property type="molecule type" value="Genomic_DNA"/>
</dbReference>
<dbReference type="PANTHER" id="PTHR28309:SF1">
    <property type="entry name" value="REQUIRED FOR EXCISION 1-B DOMAIN-CONTAINING PROTEIN"/>
    <property type="match status" value="1"/>
</dbReference>
<comment type="caution">
    <text evidence="2">The sequence shown here is derived from an EMBL/GenBank/DDBJ whole genome shotgun (WGS) entry which is preliminary data.</text>
</comment>
<dbReference type="Proteomes" id="UP001159659">
    <property type="component" value="Unassembled WGS sequence"/>
</dbReference>
<evidence type="ECO:0000313" key="1">
    <source>
        <dbReference type="EMBL" id="CAH0490524.1"/>
    </source>
</evidence>
<dbReference type="Proteomes" id="UP001157938">
    <property type="component" value="Unassembled WGS sequence"/>
</dbReference>
<name>A0AAV0U611_9STRA</name>
<dbReference type="Pfam" id="PF14966">
    <property type="entry name" value="DNA_repr_REX1B"/>
    <property type="match status" value="1"/>
</dbReference>
<reference evidence="2" key="2">
    <citation type="submission" date="2022-12" db="EMBL/GenBank/DDBJ databases">
        <authorList>
            <person name="Webb A."/>
        </authorList>
    </citation>
    <scope>NUCLEOTIDE SEQUENCE</scope>
    <source>
        <strain evidence="2">Pf2</strain>
    </source>
</reference>
<keyword evidence="3" id="KW-1185">Reference proteome</keyword>
<dbReference type="InterPro" id="IPR039491">
    <property type="entry name" value="REX1-B"/>
</dbReference>
<sequence>MKFHECFTLLSSRPAHAHEHCTENQQVQEHPQDGNVYETNDKSSFKQKKDWKLQNSQELVQTFTRLQEMRVQIFKDFRQGFQVHKKTQQFPAFCSGIKDRFSAVSEQINHIEKLLRDEKQQVAIAQLLRKIQVEEKEKLLLTSAVLIEKMRLSDAAKHHEPDHSTIAFLERSVETLTMKHTDCVVRINEILEELRAESADLEDA</sequence>
<dbReference type="PANTHER" id="PTHR28309">
    <property type="entry name" value="REQUIRED FOR EXCISION 1-B DOMAIN-CONTAINING PROTEIN"/>
    <property type="match status" value="1"/>
</dbReference>
<proteinExistence type="predicted"/>
<evidence type="ECO:0000313" key="4">
    <source>
        <dbReference type="Proteomes" id="UP001159659"/>
    </source>
</evidence>
<evidence type="ECO:0000313" key="2">
    <source>
        <dbReference type="EMBL" id="CAI5732209.1"/>
    </source>
</evidence>
<organism evidence="2 4">
    <name type="scientific">Peronospora farinosa</name>
    <dbReference type="NCBI Taxonomy" id="134698"/>
    <lineage>
        <taxon>Eukaryota</taxon>
        <taxon>Sar</taxon>
        <taxon>Stramenopiles</taxon>
        <taxon>Oomycota</taxon>
        <taxon>Peronosporomycetes</taxon>
        <taxon>Peronosporales</taxon>
        <taxon>Peronosporaceae</taxon>
        <taxon>Peronospora</taxon>
    </lineage>
</organism>
<protein>
    <submittedName>
        <fullName evidence="2">Uncharacterized protein</fullName>
    </submittedName>
</protein>
<accession>A0AAV0U611</accession>
<evidence type="ECO:0000313" key="3">
    <source>
        <dbReference type="Proteomes" id="UP001157938"/>
    </source>
</evidence>
<dbReference type="EMBL" id="CANTFK010000877">
    <property type="protein sequence ID" value="CAI5732209.1"/>
    <property type="molecule type" value="Genomic_DNA"/>
</dbReference>
<gene>
    <name evidence="1" type="ORF">PFR001_LOCUS5849</name>
    <name evidence="2" type="ORF">PFR002_LOCUS6817</name>
</gene>
<reference evidence="1 3" key="1">
    <citation type="submission" date="2021-11" db="EMBL/GenBank/DDBJ databases">
        <authorList>
            <person name="Islam A."/>
            <person name="Islam S."/>
            <person name="Flora M.S."/>
            <person name="Rahman M."/>
            <person name="Ziaur R.M."/>
            <person name="Epstein J.H."/>
            <person name="Hassan M."/>
            <person name="Klassen M."/>
            <person name="Woodard K."/>
            <person name="Webb A."/>
            <person name="Webby R.J."/>
            <person name="El Zowalaty M.E."/>
        </authorList>
    </citation>
    <scope>NUCLEOTIDE SEQUENCE [LARGE SCALE GENOMIC DNA]</scope>
    <source>
        <strain evidence="1">Pf1</strain>
    </source>
</reference>
<dbReference type="AlphaFoldDB" id="A0AAV0U611"/>